<keyword evidence="3" id="KW-1185">Reference proteome</keyword>
<sequence>MSCVPVSVSRAVNTRVAAVSDDGGRGGNGGACGEGGGLRRCAASGGKRPPCNKCSGTIVGVEQNGSALRTALVTRCETYAGVNLRSFDRSGPGNCAPPARNFASNRSTKKSSDAMLSADKADSDD</sequence>
<dbReference type="EMBL" id="KZ303550">
    <property type="protein sequence ID" value="PIA13036.1"/>
    <property type="molecule type" value="Genomic_DNA"/>
</dbReference>
<dbReference type="Proteomes" id="UP000242474">
    <property type="component" value="Unassembled WGS sequence"/>
</dbReference>
<evidence type="ECO:0000313" key="2">
    <source>
        <dbReference type="EMBL" id="PIA13036.1"/>
    </source>
</evidence>
<organism evidence="2 3">
    <name type="scientific">Coemansia reversa (strain ATCC 12441 / NRRL 1564)</name>
    <dbReference type="NCBI Taxonomy" id="763665"/>
    <lineage>
        <taxon>Eukaryota</taxon>
        <taxon>Fungi</taxon>
        <taxon>Fungi incertae sedis</taxon>
        <taxon>Zoopagomycota</taxon>
        <taxon>Kickxellomycotina</taxon>
        <taxon>Kickxellomycetes</taxon>
        <taxon>Kickxellales</taxon>
        <taxon>Kickxellaceae</taxon>
        <taxon>Coemansia</taxon>
    </lineage>
</organism>
<proteinExistence type="predicted"/>
<protein>
    <submittedName>
        <fullName evidence="2">Uncharacterized protein</fullName>
    </submittedName>
</protein>
<name>A0A2G5B208_COERN</name>
<feature type="region of interest" description="Disordered" evidence="1">
    <location>
        <begin position="88"/>
        <end position="125"/>
    </location>
</feature>
<feature type="non-terminal residue" evidence="2">
    <location>
        <position position="125"/>
    </location>
</feature>
<evidence type="ECO:0000256" key="1">
    <source>
        <dbReference type="SAM" id="MobiDB-lite"/>
    </source>
</evidence>
<evidence type="ECO:0000313" key="3">
    <source>
        <dbReference type="Proteomes" id="UP000242474"/>
    </source>
</evidence>
<reference evidence="2 3" key="1">
    <citation type="journal article" date="2015" name="Genome Biol. Evol.">
        <title>Phylogenomic analyses indicate that early fungi evolved digesting cell walls of algal ancestors of land plants.</title>
        <authorList>
            <person name="Chang Y."/>
            <person name="Wang S."/>
            <person name="Sekimoto S."/>
            <person name="Aerts A.L."/>
            <person name="Choi C."/>
            <person name="Clum A."/>
            <person name="LaButti K.M."/>
            <person name="Lindquist E.A."/>
            <person name="Yee Ngan C."/>
            <person name="Ohm R.A."/>
            <person name="Salamov A.A."/>
            <person name="Grigoriev I.V."/>
            <person name="Spatafora J.W."/>
            <person name="Berbee M.L."/>
        </authorList>
    </citation>
    <scope>NUCLEOTIDE SEQUENCE [LARGE SCALE GENOMIC DNA]</scope>
    <source>
        <strain evidence="2 3">NRRL 1564</strain>
    </source>
</reference>
<gene>
    <name evidence="2" type="ORF">COEREDRAFT_83755</name>
</gene>
<dbReference type="AlphaFoldDB" id="A0A2G5B208"/>
<accession>A0A2G5B208</accession>